<organism evidence="9 10">
    <name type="scientific">Vitis vinifera</name>
    <name type="common">Grape</name>
    <dbReference type="NCBI Taxonomy" id="29760"/>
    <lineage>
        <taxon>Eukaryota</taxon>
        <taxon>Viridiplantae</taxon>
        <taxon>Streptophyta</taxon>
        <taxon>Embryophyta</taxon>
        <taxon>Tracheophyta</taxon>
        <taxon>Spermatophyta</taxon>
        <taxon>Magnoliopsida</taxon>
        <taxon>eudicotyledons</taxon>
        <taxon>Gunneridae</taxon>
        <taxon>Pentapetalae</taxon>
        <taxon>rosids</taxon>
        <taxon>Vitales</taxon>
        <taxon>Vitaceae</taxon>
        <taxon>Viteae</taxon>
        <taxon>Vitis</taxon>
    </lineage>
</organism>
<dbReference type="CDD" id="cd01647">
    <property type="entry name" value="RT_LTR"/>
    <property type="match status" value="1"/>
</dbReference>
<dbReference type="InterPro" id="IPR012337">
    <property type="entry name" value="RNaseH-like_sf"/>
</dbReference>
<evidence type="ECO:0000256" key="4">
    <source>
        <dbReference type="ARBA" id="ARBA00022759"/>
    </source>
</evidence>
<feature type="region of interest" description="Disordered" evidence="7">
    <location>
        <begin position="98"/>
        <end position="124"/>
    </location>
</feature>
<evidence type="ECO:0000313" key="9">
    <source>
        <dbReference type="EMBL" id="RVX14710.1"/>
    </source>
</evidence>
<proteinExistence type="predicted"/>
<feature type="domain" description="RNase H type-1" evidence="8">
    <location>
        <begin position="323"/>
        <end position="452"/>
    </location>
</feature>
<accession>A0A438K0I2</accession>
<comment type="caution">
    <text evidence="9">The sequence shown here is derived from an EMBL/GenBank/DDBJ whole genome shotgun (WGS) entry which is preliminary data.</text>
</comment>
<evidence type="ECO:0000313" key="10">
    <source>
        <dbReference type="Proteomes" id="UP000288805"/>
    </source>
</evidence>
<dbReference type="EMBL" id="QGNW01000020">
    <property type="protein sequence ID" value="RVX14710.1"/>
    <property type="molecule type" value="Genomic_DNA"/>
</dbReference>
<keyword evidence="2" id="KW-0548">Nucleotidyltransferase</keyword>
<dbReference type="InterPro" id="IPR043128">
    <property type="entry name" value="Rev_trsase/Diguanyl_cyclase"/>
</dbReference>
<dbReference type="InterPro" id="IPR002156">
    <property type="entry name" value="RNaseH_domain"/>
</dbReference>
<keyword evidence="3" id="KW-0540">Nuclease</keyword>
<evidence type="ECO:0000256" key="1">
    <source>
        <dbReference type="ARBA" id="ARBA00022679"/>
    </source>
</evidence>
<sequence>MASLCDYTNLNNACPKDSFPLPRIDQLWIPLPGKGCSLSWMPSPDIIKSHVPDDEEKTAFITPHGLYCYKVMPFGLKNAGATYQRLMTKIFKPLIGRSVEPKRHRSQPGSSQSSHGDTSPRNKKELQRLTGKLVALGRFIARFTDELRPFFLAIRKAGTRDGRTIAKTRWKELNIVLCIHPLSSPIPKEKLYMYLAVSEWAISAALFRCPSPKEQKPVYYVSRALADVETRYSKMELTALALRSAAQKLRPYFQAHPVIVLTDQPLRSILHKPDLTGRMLQWAIELSEFGIEFQPRLSKKGQVMADFVLEYSRRPNQHHESSEQEWWTLRVDGASRSSGSGVGLVLQSPTGEHLEQAIRLGFSASNNEAEYEAILSGLDLALALSVSKLRIYSDSQLVVRHVQKEYEAKDSRMARYLAKVRSTLQQFTEWTIEKIKRADNRHADALAGIAAPSLSKKPFYCPYMCKPIPLSQKIPLQHR</sequence>
<dbReference type="SUPFAM" id="SSF53098">
    <property type="entry name" value="Ribonuclease H-like"/>
    <property type="match status" value="1"/>
</dbReference>
<keyword evidence="5" id="KW-0378">Hydrolase</keyword>
<dbReference type="SUPFAM" id="SSF56672">
    <property type="entry name" value="DNA/RNA polymerases"/>
    <property type="match status" value="1"/>
</dbReference>
<evidence type="ECO:0000256" key="2">
    <source>
        <dbReference type="ARBA" id="ARBA00022695"/>
    </source>
</evidence>
<evidence type="ECO:0000256" key="6">
    <source>
        <dbReference type="ARBA" id="ARBA00022918"/>
    </source>
</evidence>
<keyword evidence="1" id="KW-0808">Transferase</keyword>
<dbReference type="Gene3D" id="3.30.70.270">
    <property type="match status" value="1"/>
</dbReference>
<keyword evidence="6" id="KW-0695">RNA-directed DNA polymerase</keyword>
<dbReference type="AlphaFoldDB" id="A0A438K0I2"/>
<dbReference type="PANTHER" id="PTHR48475:SF2">
    <property type="entry name" value="RIBONUCLEASE H"/>
    <property type="match status" value="1"/>
</dbReference>
<keyword evidence="4" id="KW-0255">Endonuclease</keyword>
<dbReference type="Pfam" id="PF17917">
    <property type="entry name" value="RT_RNaseH"/>
    <property type="match status" value="1"/>
</dbReference>
<name>A0A438K0I2_VITVI</name>
<dbReference type="Pfam" id="PF13456">
    <property type="entry name" value="RVT_3"/>
    <property type="match status" value="1"/>
</dbReference>
<evidence type="ECO:0000259" key="8">
    <source>
        <dbReference type="PROSITE" id="PS50879"/>
    </source>
</evidence>
<dbReference type="PROSITE" id="PS50879">
    <property type="entry name" value="RNASE_H_1"/>
    <property type="match status" value="1"/>
</dbReference>
<evidence type="ECO:0000256" key="7">
    <source>
        <dbReference type="SAM" id="MobiDB-lite"/>
    </source>
</evidence>
<dbReference type="InterPro" id="IPR036397">
    <property type="entry name" value="RNaseH_sf"/>
</dbReference>
<protein>
    <recommendedName>
        <fullName evidence="8">RNase H type-1 domain-containing protein</fullName>
    </recommendedName>
</protein>
<dbReference type="InterPro" id="IPR043502">
    <property type="entry name" value="DNA/RNA_pol_sf"/>
</dbReference>
<reference evidence="9 10" key="1">
    <citation type="journal article" date="2018" name="PLoS Genet.">
        <title>Population sequencing reveals clonal diversity and ancestral inbreeding in the grapevine cultivar Chardonnay.</title>
        <authorList>
            <person name="Roach M.J."/>
            <person name="Johnson D.L."/>
            <person name="Bohlmann J."/>
            <person name="van Vuuren H.J."/>
            <person name="Jones S.J."/>
            <person name="Pretorius I.S."/>
            <person name="Schmidt S.A."/>
            <person name="Borneman A.R."/>
        </authorList>
    </citation>
    <scope>NUCLEOTIDE SEQUENCE [LARGE SCALE GENOMIC DNA]</scope>
    <source>
        <strain evidence="10">cv. Chardonnay</strain>
        <tissue evidence="9">Leaf</tissue>
    </source>
</reference>
<dbReference type="InterPro" id="IPR041373">
    <property type="entry name" value="RT_RNaseH"/>
</dbReference>
<dbReference type="GO" id="GO:0004523">
    <property type="term" value="F:RNA-DNA hybrid ribonuclease activity"/>
    <property type="evidence" value="ECO:0007669"/>
    <property type="project" value="InterPro"/>
</dbReference>
<dbReference type="Proteomes" id="UP000288805">
    <property type="component" value="Unassembled WGS sequence"/>
</dbReference>
<dbReference type="GO" id="GO:0003676">
    <property type="term" value="F:nucleic acid binding"/>
    <property type="evidence" value="ECO:0007669"/>
    <property type="project" value="InterPro"/>
</dbReference>
<dbReference type="Gene3D" id="3.10.10.10">
    <property type="entry name" value="HIV Type 1 Reverse Transcriptase, subunit A, domain 1"/>
    <property type="match status" value="1"/>
</dbReference>
<dbReference type="GO" id="GO:0003964">
    <property type="term" value="F:RNA-directed DNA polymerase activity"/>
    <property type="evidence" value="ECO:0007669"/>
    <property type="project" value="UniProtKB-KW"/>
</dbReference>
<feature type="compositionally biased region" description="Polar residues" evidence="7">
    <location>
        <begin position="107"/>
        <end position="117"/>
    </location>
</feature>
<dbReference type="Gene3D" id="3.30.420.10">
    <property type="entry name" value="Ribonuclease H-like superfamily/Ribonuclease H"/>
    <property type="match status" value="1"/>
</dbReference>
<dbReference type="PANTHER" id="PTHR48475">
    <property type="entry name" value="RIBONUCLEASE H"/>
    <property type="match status" value="1"/>
</dbReference>
<dbReference type="CDD" id="cd09279">
    <property type="entry name" value="RNase_HI_like"/>
    <property type="match status" value="1"/>
</dbReference>
<evidence type="ECO:0000256" key="3">
    <source>
        <dbReference type="ARBA" id="ARBA00022722"/>
    </source>
</evidence>
<gene>
    <name evidence="9" type="ORF">CK203_012142</name>
</gene>
<evidence type="ECO:0000256" key="5">
    <source>
        <dbReference type="ARBA" id="ARBA00022801"/>
    </source>
</evidence>